<gene>
    <name evidence="1" type="ORF">QBC38DRAFT_525639</name>
</gene>
<accession>A0AAN7BYB7</accession>
<dbReference type="InterPro" id="IPR012340">
    <property type="entry name" value="NA-bd_OB-fold"/>
</dbReference>
<protein>
    <submittedName>
        <fullName evidence="1">Uncharacterized protein</fullName>
    </submittedName>
</protein>
<dbReference type="EMBL" id="MU865290">
    <property type="protein sequence ID" value="KAK4231883.1"/>
    <property type="molecule type" value="Genomic_DNA"/>
</dbReference>
<dbReference type="Gene3D" id="2.40.50.140">
    <property type="entry name" value="Nucleic acid-binding proteins"/>
    <property type="match status" value="1"/>
</dbReference>
<dbReference type="Proteomes" id="UP001301958">
    <property type="component" value="Unassembled WGS sequence"/>
</dbReference>
<name>A0AAN7BYB7_9PEZI</name>
<proteinExistence type="predicted"/>
<keyword evidence="2" id="KW-1185">Reference proteome</keyword>
<evidence type="ECO:0000313" key="1">
    <source>
        <dbReference type="EMBL" id="KAK4231883.1"/>
    </source>
</evidence>
<reference evidence="1" key="1">
    <citation type="journal article" date="2023" name="Mol. Phylogenet. Evol.">
        <title>Genome-scale phylogeny and comparative genomics of the fungal order Sordariales.</title>
        <authorList>
            <person name="Hensen N."/>
            <person name="Bonometti L."/>
            <person name="Westerberg I."/>
            <person name="Brannstrom I.O."/>
            <person name="Guillou S."/>
            <person name="Cros-Aarteil S."/>
            <person name="Calhoun S."/>
            <person name="Haridas S."/>
            <person name="Kuo A."/>
            <person name="Mondo S."/>
            <person name="Pangilinan J."/>
            <person name="Riley R."/>
            <person name="LaButti K."/>
            <person name="Andreopoulos B."/>
            <person name="Lipzen A."/>
            <person name="Chen C."/>
            <person name="Yan M."/>
            <person name="Daum C."/>
            <person name="Ng V."/>
            <person name="Clum A."/>
            <person name="Steindorff A."/>
            <person name="Ohm R.A."/>
            <person name="Martin F."/>
            <person name="Silar P."/>
            <person name="Natvig D.O."/>
            <person name="Lalanne C."/>
            <person name="Gautier V."/>
            <person name="Ament-Velasquez S.L."/>
            <person name="Kruys A."/>
            <person name="Hutchinson M.I."/>
            <person name="Powell A.J."/>
            <person name="Barry K."/>
            <person name="Miller A.N."/>
            <person name="Grigoriev I.V."/>
            <person name="Debuchy R."/>
            <person name="Gladieux P."/>
            <person name="Hiltunen Thoren M."/>
            <person name="Johannesson H."/>
        </authorList>
    </citation>
    <scope>NUCLEOTIDE SEQUENCE</scope>
    <source>
        <strain evidence="1">CBS 990.96</strain>
    </source>
</reference>
<reference evidence="1" key="2">
    <citation type="submission" date="2023-05" db="EMBL/GenBank/DDBJ databases">
        <authorList>
            <consortium name="Lawrence Berkeley National Laboratory"/>
            <person name="Steindorff A."/>
            <person name="Hensen N."/>
            <person name="Bonometti L."/>
            <person name="Westerberg I."/>
            <person name="Brannstrom I.O."/>
            <person name="Guillou S."/>
            <person name="Cros-Aarteil S."/>
            <person name="Calhoun S."/>
            <person name="Haridas S."/>
            <person name="Kuo A."/>
            <person name="Mondo S."/>
            <person name="Pangilinan J."/>
            <person name="Riley R."/>
            <person name="Labutti K."/>
            <person name="Andreopoulos B."/>
            <person name="Lipzen A."/>
            <person name="Chen C."/>
            <person name="Yanf M."/>
            <person name="Daum C."/>
            <person name="Ng V."/>
            <person name="Clum A."/>
            <person name="Ohm R."/>
            <person name="Martin F."/>
            <person name="Silar P."/>
            <person name="Natvig D."/>
            <person name="Lalanne C."/>
            <person name="Gautier V."/>
            <person name="Ament-Velasquez S.L."/>
            <person name="Kruys A."/>
            <person name="Hutchinson M.I."/>
            <person name="Powell A.J."/>
            <person name="Barry K."/>
            <person name="Miller A.N."/>
            <person name="Grigoriev I.V."/>
            <person name="Debuchy R."/>
            <person name="Gladieux P."/>
            <person name="Thoren M.H."/>
            <person name="Johannesson H."/>
        </authorList>
    </citation>
    <scope>NUCLEOTIDE SEQUENCE</scope>
    <source>
        <strain evidence="1">CBS 990.96</strain>
    </source>
</reference>
<dbReference type="SUPFAM" id="SSF50249">
    <property type="entry name" value="Nucleic acid-binding proteins"/>
    <property type="match status" value="1"/>
</dbReference>
<evidence type="ECO:0000313" key="2">
    <source>
        <dbReference type="Proteomes" id="UP001301958"/>
    </source>
</evidence>
<organism evidence="1 2">
    <name type="scientific">Podospora fimiseda</name>
    <dbReference type="NCBI Taxonomy" id="252190"/>
    <lineage>
        <taxon>Eukaryota</taxon>
        <taxon>Fungi</taxon>
        <taxon>Dikarya</taxon>
        <taxon>Ascomycota</taxon>
        <taxon>Pezizomycotina</taxon>
        <taxon>Sordariomycetes</taxon>
        <taxon>Sordariomycetidae</taxon>
        <taxon>Sordariales</taxon>
        <taxon>Podosporaceae</taxon>
        <taxon>Podospora</taxon>
    </lineage>
</organism>
<sequence length="97" mass="10464">MGVFFLPVGDSTGANQLVVKSAILLWSELKTLKPESSLVILGSLASRPDGAFEIAAQEIRIISKATGTLHPDIRYAGTSILEPQNTDSLLSNRHLYL</sequence>
<dbReference type="AlphaFoldDB" id="A0AAN7BYB7"/>
<comment type="caution">
    <text evidence="1">The sequence shown here is derived from an EMBL/GenBank/DDBJ whole genome shotgun (WGS) entry which is preliminary data.</text>
</comment>